<name>A0AAD9PN74_9APIC</name>
<protein>
    <submittedName>
        <fullName evidence="3">Uncharacterized protein</fullName>
    </submittedName>
</protein>
<reference evidence="3" key="1">
    <citation type="journal article" date="2023" name="Nat. Microbiol.">
        <title>Babesia duncani multi-omics identifies virulence factors and drug targets.</title>
        <authorList>
            <person name="Singh P."/>
            <person name="Lonardi S."/>
            <person name="Liang Q."/>
            <person name="Vydyam P."/>
            <person name="Khabirova E."/>
            <person name="Fang T."/>
            <person name="Gihaz S."/>
            <person name="Thekkiniath J."/>
            <person name="Munshi M."/>
            <person name="Abel S."/>
            <person name="Ciampossin L."/>
            <person name="Batugedara G."/>
            <person name="Gupta M."/>
            <person name="Lu X.M."/>
            <person name="Lenz T."/>
            <person name="Chakravarty S."/>
            <person name="Cornillot E."/>
            <person name="Hu Y."/>
            <person name="Ma W."/>
            <person name="Gonzalez L.M."/>
            <person name="Sanchez S."/>
            <person name="Estrada K."/>
            <person name="Sanchez-Flores A."/>
            <person name="Montero E."/>
            <person name="Harb O.S."/>
            <person name="Le Roch K.G."/>
            <person name="Mamoun C.B."/>
        </authorList>
    </citation>
    <scope>NUCLEOTIDE SEQUENCE</scope>
    <source>
        <strain evidence="3">WA1</strain>
    </source>
</reference>
<dbReference type="GeneID" id="94335292"/>
<feature type="region of interest" description="Disordered" evidence="1">
    <location>
        <begin position="263"/>
        <end position="310"/>
    </location>
</feature>
<dbReference type="Proteomes" id="UP001214638">
    <property type="component" value="Unassembled WGS sequence"/>
</dbReference>
<dbReference type="EMBL" id="JALLKP010000001">
    <property type="protein sequence ID" value="KAK2197990.1"/>
    <property type="molecule type" value="Genomic_DNA"/>
</dbReference>
<evidence type="ECO:0000313" key="3">
    <source>
        <dbReference type="EMBL" id="KAK2197990.1"/>
    </source>
</evidence>
<evidence type="ECO:0000256" key="2">
    <source>
        <dbReference type="SAM" id="SignalP"/>
    </source>
</evidence>
<gene>
    <name evidence="3" type="ORF">BdWA1_000994</name>
</gene>
<proteinExistence type="predicted"/>
<evidence type="ECO:0000256" key="1">
    <source>
        <dbReference type="SAM" id="MobiDB-lite"/>
    </source>
</evidence>
<dbReference type="KEGG" id="bdw:94335292"/>
<feature type="signal peptide" evidence="2">
    <location>
        <begin position="1"/>
        <end position="29"/>
    </location>
</feature>
<dbReference type="PROSITE" id="PS51257">
    <property type="entry name" value="PROKAR_LIPOPROTEIN"/>
    <property type="match status" value="1"/>
</dbReference>
<accession>A0AAD9PN74</accession>
<organism evidence="3 4">
    <name type="scientific">Babesia duncani</name>
    <dbReference type="NCBI Taxonomy" id="323732"/>
    <lineage>
        <taxon>Eukaryota</taxon>
        <taxon>Sar</taxon>
        <taxon>Alveolata</taxon>
        <taxon>Apicomplexa</taxon>
        <taxon>Aconoidasida</taxon>
        <taxon>Piroplasmida</taxon>
        <taxon>Babesiidae</taxon>
        <taxon>Babesia</taxon>
    </lineage>
</organism>
<feature type="compositionally biased region" description="Basic and acidic residues" evidence="1">
    <location>
        <begin position="291"/>
        <end position="300"/>
    </location>
</feature>
<sequence length="331" mass="38827">MKVNRRECRTAVVFMFWMLATSCFNFSNAAPKTTSEFVKDVEDLFKKIEASVKENSEILPKESEFEKKAYLVEVTLYHESERDKNLKSYYTIETTKLKFVSEEGRRWLHLFERLIEIRRVLERTWKSTSPKSNMCLEELKKLDPKSVNPKVSAQCENFAKECNLLFLIYSGLCDLMIESEEKKSEFQKWKTMVEEVYSTIEKNKPDDFKRLLQLAEKHRKDHEAHVKKVFEDFEKDANEQFDIRHRGPKPPTDPVNQPVLLKHSEKKQSAPAQIPDKIKSEEEEEEEEKEKDEKAPKEKNTIPNAPSGFLEKLSTAVISAQLGILIYDIMY</sequence>
<feature type="compositionally biased region" description="Acidic residues" evidence="1">
    <location>
        <begin position="281"/>
        <end position="290"/>
    </location>
</feature>
<feature type="chain" id="PRO_5041933003" evidence="2">
    <location>
        <begin position="30"/>
        <end position="331"/>
    </location>
</feature>
<evidence type="ECO:0000313" key="4">
    <source>
        <dbReference type="Proteomes" id="UP001214638"/>
    </source>
</evidence>
<dbReference type="RefSeq" id="XP_067804832.1">
    <property type="nucleotide sequence ID" value="XM_067946041.1"/>
</dbReference>
<keyword evidence="2" id="KW-0732">Signal</keyword>
<keyword evidence="4" id="KW-1185">Reference proteome</keyword>
<comment type="caution">
    <text evidence="3">The sequence shown here is derived from an EMBL/GenBank/DDBJ whole genome shotgun (WGS) entry which is preliminary data.</text>
</comment>
<dbReference type="AlphaFoldDB" id="A0AAD9PN74"/>